<proteinExistence type="predicted"/>
<accession>A0A521CH18</accession>
<sequence length="171" mass="19138">MLQGLLTVLAAIIASVTALYVAKRVYPEQKRIDHANDMLKEKREAYRKFLGGMNAVFTAIVQTDFEKAKLNTHELHALGSDFLCFASPEVAASARHYLDCMQDYRQKRFKKVNGSLVSWKDEGVQQAKKATERARANTISAIRSDLLGFENSGNDQAVSAFFPNSYEGDIK</sequence>
<name>A0A521CH18_9RHOB</name>
<gene>
    <name evidence="1" type="ORF">SAMN06265173_106154</name>
</gene>
<dbReference type="EMBL" id="FXTO01000006">
    <property type="protein sequence ID" value="SMO58728.1"/>
    <property type="molecule type" value="Genomic_DNA"/>
</dbReference>
<dbReference type="AlphaFoldDB" id="A0A521CH18"/>
<evidence type="ECO:0000313" key="2">
    <source>
        <dbReference type="Proteomes" id="UP000316030"/>
    </source>
</evidence>
<organism evidence="1 2">
    <name type="scientific">Thalassovita litoralis</name>
    <dbReference type="NCBI Taxonomy" id="1010611"/>
    <lineage>
        <taxon>Bacteria</taxon>
        <taxon>Pseudomonadati</taxon>
        <taxon>Pseudomonadota</taxon>
        <taxon>Alphaproteobacteria</taxon>
        <taxon>Rhodobacterales</taxon>
        <taxon>Roseobacteraceae</taxon>
        <taxon>Thalassovita</taxon>
    </lineage>
</organism>
<reference evidence="1 2" key="1">
    <citation type="submission" date="2017-05" db="EMBL/GenBank/DDBJ databases">
        <authorList>
            <person name="Varghese N."/>
            <person name="Submissions S."/>
        </authorList>
    </citation>
    <scope>NUCLEOTIDE SEQUENCE [LARGE SCALE GENOMIC DNA]</scope>
    <source>
        <strain evidence="1 2">DSM 29506</strain>
    </source>
</reference>
<protein>
    <submittedName>
        <fullName evidence="1">Uncharacterized protein</fullName>
    </submittedName>
</protein>
<dbReference type="Proteomes" id="UP000316030">
    <property type="component" value="Unassembled WGS sequence"/>
</dbReference>
<evidence type="ECO:0000313" key="1">
    <source>
        <dbReference type="EMBL" id="SMO58728.1"/>
    </source>
</evidence>
<keyword evidence="2" id="KW-1185">Reference proteome</keyword>
<dbReference type="RefSeq" id="WP_142492774.1">
    <property type="nucleotide sequence ID" value="NZ_FXTO01000006.1"/>
</dbReference>
<dbReference type="OrthoDB" id="7874703at2"/>